<evidence type="ECO:0000313" key="9">
    <source>
        <dbReference type="EMBL" id="KER38107.1"/>
    </source>
</evidence>
<dbReference type="InterPro" id="IPR036188">
    <property type="entry name" value="FAD/NAD-bd_sf"/>
</dbReference>
<dbReference type="PANTHER" id="PTHR43098:SF3">
    <property type="entry name" value="L-ORNITHINE N(5)-MONOOXYGENASE-RELATED"/>
    <property type="match status" value="1"/>
</dbReference>
<dbReference type="RefSeq" id="WP_025160981.1">
    <property type="nucleotide sequence ID" value="NZ_JANF02000004.1"/>
</dbReference>
<evidence type="ECO:0000256" key="5">
    <source>
        <dbReference type="ARBA" id="ARBA00022857"/>
    </source>
</evidence>
<evidence type="ECO:0000259" key="8">
    <source>
        <dbReference type="PROSITE" id="PS50206"/>
    </source>
</evidence>
<dbReference type="Proteomes" id="UP000028135">
    <property type="component" value="Unassembled WGS sequence"/>
</dbReference>
<protein>
    <recommendedName>
        <fullName evidence="8">Rhodanese domain-containing protein</fullName>
    </recommendedName>
</protein>
<keyword evidence="3" id="KW-0285">Flavoprotein</keyword>
<dbReference type="GO" id="GO:0050661">
    <property type="term" value="F:NADP binding"/>
    <property type="evidence" value="ECO:0007669"/>
    <property type="project" value="InterPro"/>
</dbReference>
<dbReference type="InterPro" id="IPR020946">
    <property type="entry name" value="Flavin_mOase-like"/>
</dbReference>
<dbReference type="PROSITE" id="PS50206">
    <property type="entry name" value="RHODANESE_3"/>
    <property type="match status" value="1"/>
</dbReference>
<evidence type="ECO:0000256" key="4">
    <source>
        <dbReference type="ARBA" id="ARBA00022827"/>
    </source>
</evidence>
<dbReference type="InterPro" id="IPR050775">
    <property type="entry name" value="FAD-binding_Monooxygenases"/>
</dbReference>
<accession>A0A8E1C492</accession>
<dbReference type="PANTHER" id="PTHR43098">
    <property type="entry name" value="L-ORNITHINE N(5)-MONOOXYGENASE-RELATED"/>
    <property type="match status" value="1"/>
</dbReference>
<dbReference type="GO" id="GO:0004499">
    <property type="term" value="F:N,N-dimethylaniline monooxygenase activity"/>
    <property type="evidence" value="ECO:0007669"/>
    <property type="project" value="InterPro"/>
</dbReference>
<evidence type="ECO:0000256" key="3">
    <source>
        <dbReference type="ARBA" id="ARBA00022630"/>
    </source>
</evidence>
<dbReference type="GO" id="GO:0050660">
    <property type="term" value="F:flavin adenine dinucleotide binding"/>
    <property type="evidence" value="ECO:0007669"/>
    <property type="project" value="InterPro"/>
</dbReference>
<keyword evidence="6" id="KW-0560">Oxidoreductase</keyword>
<feature type="domain" description="Rhodanese" evidence="8">
    <location>
        <begin position="369"/>
        <end position="390"/>
    </location>
</feature>
<comment type="similarity">
    <text evidence="2">Belongs to the FAD-binding monooxygenase family.</text>
</comment>
<evidence type="ECO:0000256" key="7">
    <source>
        <dbReference type="ARBA" id="ARBA00023033"/>
    </source>
</evidence>
<dbReference type="InterPro" id="IPR001763">
    <property type="entry name" value="Rhodanese-like_dom"/>
</dbReference>
<dbReference type="EMBL" id="JANF02000004">
    <property type="protein sequence ID" value="KER38107.1"/>
    <property type="molecule type" value="Genomic_DNA"/>
</dbReference>
<proteinExistence type="inferred from homology"/>
<sequence>MIAATGALDASYTPAFPGLKSFKGQMYHTARWPKEEIDFTGKRVGQIGNGSTGIQVATTVAKTAGQLYVFQRTPAFTIAARNRPLDPEYEREWKNNYPQRRANARQHPQLAYNAGVSRGSIFDYTPAEQQRILEEAWNARSGLMFMKTFSDITTSLQANEIAAEFVRNKIRGIVNDTNIAELLCPKIYPIGAKRICMDTGYFEIFNQSNVKLIDVHTNPIVEFVPEGIRTTNAEYGLDIIIMATGFDAMTGALTRMNVTGVGGIDLREKWADRPTNFLGFLVAGFPNLFMIHGPGSPAALAQMIAGGEWQVDWVAKFIENMEAEGYQTVDTAPEWEDRWADEMQEAMAPTLYTKVDSWYNGANVEGKKKNVMIYIGGFNRYANRCDEQVSKGHEGFLFDKQPAAATEAGVIA</sequence>
<dbReference type="SUPFAM" id="SSF51905">
    <property type="entry name" value="FAD/NAD(P)-binding domain"/>
    <property type="match status" value="2"/>
</dbReference>
<evidence type="ECO:0000256" key="6">
    <source>
        <dbReference type="ARBA" id="ARBA00023002"/>
    </source>
</evidence>
<keyword evidence="4" id="KW-0274">FAD</keyword>
<keyword evidence="7" id="KW-0503">Monooxygenase</keyword>
<gene>
    <name evidence="9" type="ORF">AL00_01905</name>
</gene>
<evidence type="ECO:0000256" key="2">
    <source>
        <dbReference type="ARBA" id="ARBA00010139"/>
    </source>
</evidence>
<dbReference type="Gene3D" id="3.50.50.60">
    <property type="entry name" value="FAD/NAD(P)-binding domain"/>
    <property type="match status" value="2"/>
</dbReference>
<organism evidence="9 10">
    <name type="scientific">Sphingobium indicum F2</name>
    <dbReference type="NCBI Taxonomy" id="1450518"/>
    <lineage>
        <taxon>Bacteria</taxon>
        <taxon>Pseudomonadati</taxon>
        <taxon>Pseudomonadota</taxon>
        <taxon>Alphaproteobacteria</taxon>
        <taxon>Sphingomonadales</taxon>
        <taxon>Sphingomonadaceae</taxon>
        <taxon>Sphingobium</taxon>
    </lineage>
</organism>
<comment type="cofactor">
    <cofactor evidence="1">
        <name>FAD</name>
        <dbReference type="ChEBI" id="CHEBI:57692"/>
    </cofactor>
</comment>
<reference evidence="9 10" key="1">
    <citation type="submission" date="2014-05" db="EMBL/GenBank/DDBJ databases">
        <title>Genome Announcement of Sphingobium lucknowense F2.</title>
        <authorList>
            <person name="Lal R."/>
            <person name="Negi V."/>
            <person name="Lata P."/>
            <person name="Sangwan N."/>
            <person name="Gupta S.K."/>
            <person name="Rao D.L.N."/>
            <person name="Das S."/>
        </authorList>
    </citation>
    <scope>NUCLEOTIDE SEQUENCE [LARGE SCALE GENOMIC DNA]</scope>
    <source>
        <strain evidence="9 10">F2</strain>
    </source>
</reference>
<name>A0A8E1C492_9SPHN</name>
<evidence type="ECO:0000256" key="1">
    <source>
        <dbReference type="ARBA" id="ARBA00001974"/>
    </source>
</evidence>
<comment type="caution">
    <text evidence="9">The sequence shown here is derived from an EMBL/GenBank/DDBJ whole genome shotgun (WGS) entry which is preliminary data.</text>
</comment>
<evidence type="ECO:0000313" key="10">
    <source>
        <dbReference type="Proteomes" id="UP000028135"/>
    </source>
</evidence>
<keyword evidence="5" id="KW-0521">NADP</keyword>
<dbReference type="Pfam" id="PF00743">
    <property type="entry name" value="FMO-like"/>
    <property type="match status" value="1"/>
</dbReference>
<dbReference type="AlphaFoldDB" id="A0A8E1C492"/>